<dbReference type="PANTHER" id="PTHR34383:SF3">
    <property type="entry name" value="POLYPHOSPHATE:AMP PHOSPHOTRANSFERASE"/>
    <property type="match status" value="1"/>
</dbReference>
<name>A0ABP9SDX9_9MICC</name>
<dbReference type="InterPro" id="IPR022300">
    <property type="entry name" value="PPK2-rel_1"/>
</dbReference>
<dbReference type="NCBIfam" id="TIGR03709">
    <property type="entry name" value="PPK2_rel_1"/>
    <property type="match status" value="1"/>
</dbReference>
<evidence type="ECO:0000313" key="3">
    <source>
        <dbReference type="Proteomes" id="UP001500200"/>
    </source>
</evidence>
<dbReference type="InterPro" id="IPR022488">
    <property type="entry name" value="PPK2-related"/>
</dbReference>
<comment type="caution">
    <text evidence="2">The sequence shown here is derived from an EMBL/GenBank/DDBJ whole genome shotgun (WGS) entry which is preliminary data.</text>
</comment>
<organism evidence="2 3">
    <name type="scientific">Arthrobacter gyeryongensis</name>
    <dbReference type="NCBI Taxonomy" id="1650592"/>
    <lineage>
        <taxon>Bacteria</taxon>
        <taxon>Bacillati</taxon>
        <taxon>Actinomycetota</taxon>
        <taxon>Actinomycetes</taxon>
        <taxon>Micrococcales</taxon>
        <taxon>Micrococcaceae</taxon>
        <taxon>Arthrobacter</taxon>
    </lineage>
</organism>
<gene>
    <name evidence="2" type="ORF">GCM10023346_19900</name>
</gene>
<dbReference type="Proteomes" id="UP001500200">
    <property type="component" value="Unassembled WGS sequence"/>
</dbReference>
<evidence type="ECO:0000259" key="1">
    <source>
        <dbReference type="Pfam" id="PF03976"/>
    </source>
</evidence>
<dbReference type="SUPFAM" id="SSF52540">
    <property type="entry name" value="P-loop containing nucleoside triphosphate hydrolases"/>
    <property type="match status" value="1"/>
</dbReference>
<dbReference type="Gene3D" id="3.40.50.300">
    <property type="entry name" value="P-loop containing nucleotide triphosphate hydrolases"/>
    <property type="match status" value="1"/>
</dbReference>
<evidence type="ECO:0000313" key="2">
    <source>
        <dbReference type="EMBL" id="GAA5193863.1"/>
    </source>
</evidence>
<dbReference type="Pfam" id="PF03976">
    <property type="entry name" value="PPK2"/>
    <property type="match status" value="1"/>
</dbReference>
<feature type="domain" description="Polyphosphate kinase-2-related" evidence="1">
    <location>
        <begin position="59"/>
        <end position="275"/>
    </location>
</feature>
<sequence>MQAATKCGRTKGDIEMAGTKEFTKQVSTILKAGPGFSLDAVDPGATPGYKGKKSDGVALLAAQDGRLDVLQEMLFAEGKFGSSKRVLLILQAMDTAGKGGIVEHVVGSMDPQGVKVAPFKAPTDEEKTHDFLWRVERALPDAGFVGVFDRSHYEDVLIHRVHGWANDAELERRYAAINEFEARLAEEGTAIVKVMLNISRDEQKARLLARLDDPSKHWKYSTDDLKERAFWDSYMDAYQRVFEKTSTEVAPWYVVPANKKWFARIAVQELLLEALGKLGLSWPKADFDVPAERALAVQS</sequence>
<reference evidence="3" key="1">
    <citation type="journal article" date="2019" name="Int. J. Syst. Evol. Microbiol.">
        <title>The Global Catalogue of Microorganisms (GCM) 10K type strain sequencing project: providing services to taxonomists for standard genome sequencing and annotation.</title>
        <authorList>
            <consortium name="The Broad Institute Genomics Platform"/>
            <consortium name="The Broad Institute Genome Sequencing Center for Infectious Disease"/>
            <person name="Wu L."/>
            <person name="Ma J."/>
        </authorList>
    </citation>
    <scope>NUCLEOTIDE SEQUENCE [LARGE SCALE GENOMIC DNA]</scope>
    <source>
        <strain evidence="3">JCM 18514</strain>
    </source>
</reference>
<dbReference type="PANTHER" id="PTHR34383">
    <property type="entry name" value="POLYPHOSPHATE:AMP PHOSPHOTRANSFERASE-RELATED"/>
    <property type="match status" value="1"/>
</dbReference>
<accession>A0ABP9SDX9</accession>
<dbReference type="InterPro" id="IPR027417">
    <property type="entry name" value="P-loop_NTPase"/>
</dbReference>
<keyword evidence="3" id="KW-1185">Reference proteome</keyword>
<proteinExistence type="predicted"/>
<protein>
    <recommendedName>
        <fullName evidence="1">Polyphosphate kinase-2-related domain-containing protein</fullName>
    </recommendedName>
</protein>
<dbReference type="EMBL" id="BAABKK010000011">
    <property type="protein sequence ID" value="GAA5193863.1"/>
    <property type="molecule type" value="Genomic_DNA"/>
</dbReference>